<organism evidence="2 3">
    <name type="scientific">Rhizoctonia solani</name>
    <dbReference type="NCBI Taxonomy" id="456999"/>
    <lineage>
        <taxon>Eukaryota</taxon>
        <taxon>Fungi</taxon>
        <taxon>Dikarya</taxon>
        <taxon>Basidiomycota</taxon>
        <taxon>Agaricomycotina</taxon>
        <taxon>Agaricomycetes</taxon>
        <taxon>Cantharellales</taxon>
        <taxon>Ceratobasidiaceae</taxon>
        <taxon>Rhizoctonia</taxon>
    </lineage>
</organism>
<name>A0A8H3H2Z2_9AGAM</name>
<keyword evidence="1" id="KW-0812">Transmembrane</keyword>
<evidence type="ECO:0000313" key="2">
    <source>
        <dbReference type="EMBL" id="CAE6478447.1"/>
    </source>
</evidence>
<proteinExistence type="predicted"/>
<evidence type="ECO:0000256" key="1">
    <source>
        <dbReference type="SAM" id="Phobius"/>
    </source>
</evidence>
<reference evidence="2" key="1">
    <citation type="submission" date="2021-01" db="EMBL/GenBank/DDBJ databases">
        <authorList>
            <person name="Kaushik A."/>
        </authorList>
    </citation>
    <scope>NUCLEOTIDE SEQUENCE</scope>
    <source>
        <strain evidence="2">AG4-R118</strain>
    </source>
</reference>
<keyword evidence="1" id="KW-1133">Transmembrane helix</keyword>
<accession>A0A8H3H2Z2</accession>
<comment type="caution">
    <text evidence="2">The sequence shown here is derived from an EMBL/GenBank/DDBJ whole genome shotgun (WGS) entry which is preliminary data.</text>
</comment>
<feature type="transmembrane region" description="Helical" evidence="1">
    <location>
        <begin position="12"/>
        <end position="29"/>
    </location>
</feature>
<dbReference type="Proteomes" id="UP000663888">
    <property type="component" value="Unassembled WGS sequence"/>
</dbReference>
<evidence type="ECO:0000313" key="3">
    <source>
        <dbReference type="Proteomes" id="UP000663888"/>
    </source>
</evidence>
<feature type="transmembrane region" description="Helical" evidence="1">
    <location>
        <begin position="50"/>
        <end position="71"/>
    </location>
</feature>
<keyword evidence="1" id="KW-0472">Membrane</keyword>
<protein>
    <submittedName>
        <fullName evidence="2">Uncharacterized protein</fullName>
    </submittedName>
</protein>
<gene>
    <name evidence="2" type="ORF">RDB_LOCUS120213</name>
</gene>
<sequence>MENSILPSLLNLLVPLTVSLALQLASFAKTQGRKIDEGRVHLASLQIHKLLFPFILYLAVIRAIRFAQPIIPEMRQ</sequence>
<dbReference type="EMBL" id="CAJMWX010001273">
    <property type="protein sequence ID" value="CAE6478447.1"/>
    <property type="molecule type" value="Genomic_DNA"/>
</dbReference>
<dbReference type="AlphaFoldDB" id="A0A8H3H2Z2"/>